<evidence type="ECO:0000313" key="7">
    <source>
        <dbReference type="Proteomes" id="UP000515708"/>
    </source>
</evidence>
<evidence type="ECO:0000256" key="1">
    <source>
        <dbReference type="ARBA" id="ARBA00011063"/>
    </source>
</evidence>
<dbReference type="InterPro" id="IPR036196">
    <property type="entry name" value="Ptyr_pPase_sf"/>
</dbReference>
<gene>
    <name evidence="6" type="ORF">FVO59_09460</name>
</gene>
<reference evidence="6 7" key="1">
    <citation type="journal article" date="2020" name="Front. Microbiol.">
        <title>Design of Bacterial Strain-Specific qPCR Assays Using NGS Data and Publicly Available Resources and Its Application to Track Biocontrol Strains.</title>
        <authorList>
            <person name="Hernandez I."/>
            <person name="Sant C."/>
            <person name="Martinez R."/>
            <person name="Fernandez C."/>
        </authorList>
    </citation>
    <scope>NUCLEOTIDE SEQUENCE [LARGE SCALE GENOMIC DNA]</scope>
    <source>
        <strain evidence="6 7">B24</strain>
    </source>
</reference>
<name>A0A7D8ALQ5_9MICO</name>
<dbReference type="PANTHER" id="PTHR11717:SF31">
    <property type="entry name" value="LOW MOLECULAR WEIGHT PROTEIN-TYROSINE-PHOSPHATASE ETP-RELATED"/>
    <property type="match status" value="1"/>
</dbReference>
<dbReference type="GO" id="GO:0004725">
    <property type="term" value="F:protein tyrosine phosphatase activity"/>
    <property type="evidence" value="ECO:0007669"/>
    <property type="project" value="InterPro"/>
</dbReference>
<feature type="active site" description="Nucleophile" evidence="4">
    <location>
        <position position="13"/>
    </location>
</feature>
<dbReference type="SMART" id="SM00226">
    <property type="entry name" value="LMWPc"/>
    <property type="match status" value="1"/>
</dbReference>
<evidence type="ECO:0000256" key="4">
    <source>
        <dbReference type="PIRSR" id="PIRSR617867-1"/>
    </source>
</evidence>
<evidence type="ECO:0000256" key="3">
    <source>
        <dbReference type="ARBA" id="ARBA00022912"/>
    </source>
</evidence>
<feature type="active site" evidence="4">
    <location>
        <position position="19"/>
    </location>
</feature>
<dbReference type="InterPro" id="IPR017867">
    <property type="entry name" value="Tyr_phospatase_low_mol_wt"/>
</dbReference>
<keyword evidence="3" id="KW-0904">Protein phosphatase</keyword>
<protein>
    <submittedName>
        <fullName evidence="6">Low molecular weight phosphatase family protein</fullName>
    </submittedName>
</protein>
<dbReference type="PRINTS" id="PR00719">
    <property type="entry name" value="LMWPTPASE"/>
</dbReference>
<proteinExistence type="inferred from homology"/>
<sequence length="198" mass="21361">MAAGAVPRILTVCTGNICRSPLAEALLRQRLSDLRVEVHSAGTHALVGHGMTTQTLELAARAGIDGAVAQAHRARYLVEPMLIEADLVLAMTREHRDIVLQMTPGKLRQVVPVREFARLAEAVSDGRIRAAADRGDHVPADRVAHAVALITGMRVTAATADDDVIDPYRQSSKIYEQASAELLPAIAQVERVIRLALE</sequence>
<dbReference type="Proteomes" id="UP000515708">
    <property type="component" value="Chromosome"/>
</dbReference>
<dbReference type="AlphaFoldDB" id="A0A7D8ALQ5"/>
<dbReference type="Gene3D" id="3.40.50.2300">
    <property type="match status" value="1"/>
</dbReference>
<evidence type="ECO:0000313" key="6">
    <source>
        <dbReference type="EMBL" id="QMU98686.1"/>
    </source>
</evidence>
<dbReference type="Pfam" id="PF01451">
    <property type="entry name" value="LMWPc"/>
    <property type="match status" value="1"/>
</dbReference>
<evidence type="ECO:0000256" key="2">
    <source>
        <dbReference type="ARBA" id="ARBA00022801"/>
    </source>
</evidence>
<dbReference type="PANTHER" id="PTHR11717">
    <property type="entry name" value="LOW MOLECULAR WEIGHT PROTEIN TYROSINE PHOSPHATASE"/>
    <property type="match status" value="1"/>
</dbReference>
<dbReference type="EMBL" id="CP043732">
    <property type="protein sequence ID" value="QMU98686.1"/>
    <property type="molecule type" value="Genomic_DNA"/>
</dbReference>
<dbReference type="InterPro" id="IPR050438">
    <property type="entry name" value="LMW_PTPase"/>
</dbReference>
<feature type="domain" description="Phosphotyrosine protein phosphatase I" evidence="5">
    <location>
        <begin position="7"/>
        <end position="191"/>
    </location>
</feature>
<organism evidence="6 7">
    <name type="scientific">Microbacterium esteraromaticum</name>
    <dbReference type="NCBI Taxonomy" id="57043"/>
    <lineage>
        <taxon>Bacteria</taxon>
        <taxon>Bacillati</taxon>
        <taxon>Actinomycetota</taxon>
        <taxon>Actinomycetes</taxon>
        <taxon>Micrococcales</taxon>
        <taxon>Microbacteriaceae</taxon>
        <taxon>Microbacterium</taxon>
    </lineage>
</organism>
<accession>A0A7D8ALQ5</accession>
<evidence type="ECO:0000259" key="5">
    <source>
        <dbReference type="SMART" id="SM00226"/>
    </source>
</evidence>
<comment type="similarity">
    <text evidence="1">Belongs to the low molecular weight phosphotyrosine protein phosphatase family.</text>
</comment>
<dbReference type="InterPro" id="IPR023485">
    <property type="entry name" value="Ptyr_pPase"/>
</dbReference>
<keyword evidence="2" id="KW-0378">Hydrolase</keyword>
<dbReference type="SUPFAM" id="SSF52788">
    <property type="entry name" value="Phosphotyrosine protein phosphatases I"/>
    <property type="match status" value="1"/>
</dbReference>